<keyword evidence="2" id="KW-1185">Reference proteome</keyword>
<dbReference type="Ensembl" id="ENSEBUT00000018262.1">
    <property type="protein sequence ID" value="ENSEBUP00000017686.1"/>
    <property type="gene ID" value="ENSEBUG00000011056.1"/>
</dbReference>
<name>A0A8C4QMT6_EPTBU</name>
<organism evidence="1 2">
    <name type="scientific">Eptatretus burgeri</name>
    <name type="common">Inshore hagfish</name>
    <dbReference type="NCBI Taxonomy" id="7764"/>
    <lineage>
        <taxon>Eukaryota</taxon>
        <taxon>Metazoa</taxon>
        <taxon>Chordata</taxon>
        <taxon>Craniata</taxon>
        <taxon>Vertebrata</taxon>
        <taxon>Cyclostomata</taxon>
        <taxon>Myxini</taxon>
        <taxon>Myxiniformes</taxon>
        <taxon>Myxinidae</taxon>
        <taxon>Eptatretinae</taxon>
        <taxon>Eptatretus</taxon>
    </lineage>
</organism>
<sequence>MNNGTTSALSGDEVSSKIEDFSEDTLQDNEELTVKEINAEDHWLSADYERGAISRRNTTSGLFCLLPSRMRKMQSCQSCDEDSCSTSSCRSCGLILEGFKEINKRLDRLHLTGPRCRVSSGTIARRLFPRRQSWGEASLLAVPEPSKESLTERINVLENRMVHLEHKTTAAADVQIKLQRDNAQLIQR</sequence>
<dbReference type="Ensembl" id="ENSEBUT00000018278.1">
    <property type="protein sequence ID" value="ENSEBUP00000017702.1"/>
    <property type="gene ID" value="ENSEBUG00000011056.1"/>
</dbReference>
<protein>
    <submittedName>
        <fullName evidence="1">Uncharacterized protein</fullName>
    </submittedName>
</protein>
<accession>A0A8C4QMT6</accession>
<evidence type="ECO:0000313" key="2">
    <source>
        <dbReference type="Proteomes" id="UP000694388"/>
    </source>
</evidence>
<reference evidence="1" key="1">
    <citation type="submission" date="2025-05" db="UniProtKB">
        <authorList>
            <consortium name="Ensembl"/>
        </authorList>
    </citation>
    <scope>IDENTIFICATION</scope>
</reference>
<proteinExistence type="predicted"/>
<dbReference type="Proteomes" id="UP000694388">
    <property type="component" value="Unplaced"/>
</dbReference>
<dbReference type="AlphaFoldDB" id="A0A8C4QMT6"/>
<evidence type="ECO:0000313" key="1">
    <source>
        <dbReference type="Ensembl" id="ENSEBUP00000017686.1"/>
    </source>
</evidence>